<gene>
    <name evidence="2" type="ORF">LCGC14_2582250</name>
</gene>
<reference evidence="2" key="1">
    <citation type="journal article" date="2015" name="Nature">
        <title>Complex archaea that bridge the gap between prokaryotes and eukaryotes.</title>
        <authorList>
            <person name="Spang A."/>
            <person name="Saw J.H."/>
            <person name="Jorgensen S.L."/>
            <person name="Zaremba-Niedzwiedzka K."/>
            <person name="Martijn J."/>
            <person name="Lind A.E."/>
            <person name="van Eijk R."/>
            <person name="Schleper C."/>
            <person name="Guy L."/>
            <person name="Ettema T.J."/>
        </authorList>
    </citation>
    <scope>NUCLEOTIDE SEQUENCE</scope>
</reference>
<name>A0A0F9B221_9ZZZZ</name>
<sequence length="42" mass="4822">ILNGAELSEQKKQWLNEEEVKTKALRNQINASIENAKNLLDK</sequence>
<accession>A0A0F9B221</accession>
<evidence type="ECO:0000313" key="2">
    <source>
        <dbReference type="EMBL" id="KKL07812.1"/>
    </source>
</evidence>
<feature type="coiled-coil region" evidence="1">
    <location>
        <begin position="15"/>
        <end position="42"/>
    </location>
</feature>
<proteinExistence type="predicted"/>
<protein>
    <submittedName>
        <fullName evidence="2">Uncharacterized protein</fullName>
    </submittedName>
</protein>
<comment type="caution">
    <text evidence="2">The sequence shown here is derived from an EMBL/GenBank/DDBJ whole genome shotgun (WGS) entry which is preliminary data.</text>
</comment>
<evidence type="ECO:0000256" key="1">
    <source>
        <dbReference type="SAM" id="Coils"/>
    </source>
</evidence>
<dbReference type="AlphaFoldDB" id="A0A0F9B221"/>
<keyword evidence="1" id="KW-0175">Coiled coil</keyword>
<feature type="non-terminal residue" evidence="2">
    <location>
        <position position="1"/>
    </location>
</feature>
<organism evidence="2">
    <name type="scientific">marine sediment metagenome</name>
    <dbReference type="NCBI Taxonomy" id="412755"/>
    <lineage>
        <taxon>unclassified sequences</taxon>
        <taxon>metagenomes</taxon>
        <taxon>ecological metagenomes</taxon>
    </lineage>
</organism>
<dbReference type="EMBL" id="LAZR01043139">
    <property type="protein sequence ID" value="KKL07812.1"/>
    <property type="molecule type" value="Genomic_DNA"/>
</dbReference>